<accession>A0ABP8LLB9</accession>
<gene>
    <name evidence="2" type="ORF">GCM10023090_31820</name>
</gene>
<dbReference type="PANTHER" id="PTHR43812">
    <property type="entry name" value="BLR2425 PROTEIN"/>
    <property type="match status" value="1"/>
</dbReference>
<dbReference type="InterPro" id="IPR002563">
    <property type="entry name" value="Flavin_Rdtase-like_dom"/>
</dbReference>
<reference evidence="3" key="1">
    <citation type="journal article" date="2019" name="Int. J. Syst. Evol. Microbiol.">
        <title>The Global Catalogue of Microorganisms (GCM) 10K type strain sequencing project: providing services to taxonomists for standard genome sequencing and annotation.</title>
        <authorList>
            <consortium name="The Broad Institute Genomics Platform"/>
            <consortium name="The Broad Institute Genome Sequencing Center for Infectious Disease"/>
            <person name="Wu L."/>
            <person name="Ma J."/>
        </authorList>
    </citation>
    <scope>NUCLEOTIDE SEQUENCE [LARGE SCALE GENOMIC DNA]</scope>
    <source>
        <strain evidence="3">JCM 31890</strain>
    </source>
</reference>
<dbReference type="Proteomes" id="UP001501788">
    <property type="component" value="Unassembled WGS sequence"/>
</dbReference>
<dbReference type="EMBL" id="BAABEX010000031">
    <property type="protein sequence ID" value="GAA4430443.1"/>
    <property type="molecule type" value="Genomic_DNA"/>
</dbReference>
<name>A0ABP8LLB9_9BURK</name>
<evidence type="ECO:0000313" key="3">
    <source>
        <dbReference type="Proteomes" id="UP001501788"/>
    </source>
</evidence>
<dbReference type="InterPro" id="IPR012349">
    <property type="entry name" value="Split_barrel_FMN-bd"/>
</dbReference>
<evidence type="ECO:0000313" key="2">
    <source>
        <dbReference type="EMBL" id="GAA4430443.1"/>
    </source>
</evidence>
<dbReference type="Gene3D" id="2.30.110.10">
    <property type="entry name" value="Electron Transport, Fmn-binding Protein, Chain A"/>
    <property type="match status" value="1"/>
</dbReference>
<proteinExistence type="predicted"/>
<dbReference type="Pfam" id="PF01613">
    <property type="entry name" value="Flavin_Reduct"/>
    <property type="match status" value="1"/>
</dbReference>
<dbReference type="SMART" id="SM00903">
    <property type="entry name" value="Flavin_Reduct"/>
    <property type="match status" value="1"/>
</dbReference>
<dbReference type="SUPFAM" id="SSF50475">
    <property type="entry name" value="FMN-binding split barrel"/>
    <property type="match status" value="1"/>
</dbReference>
<comment type="caution">
    <text evidence="2">The sequence shown here is derived from an EMBL/GenBank/DDBJ whole genome shotgun (WGS) entry which is preliminary data.</text>
</comment>
<organism evidence="2 3">
    <name type="scientific">Acidovorax lacteus</name>
    <dbReference type="NCBI Taxonomy" id="1924988"/>
    <lineage>
        <taxon>Bacteria</taxon>
        <taxon>Pseudomonadati</taxon>
        <taxon>Pseudomonadota</taxon>
        <taxon>Betaproteobacteria</taxon>
        <taxon>Burkholderiales</taxon>
        <taxon>Comamonadaceae</taxon>
        <taxon>Acidovorax</taxon>
    </lineage>
</organism>
<evidence type="ECO:0000259" key="1">
    <source>
        <dbReference type="SMART" id="SM00903"/>
    </source>
</evidence>
<keyword evidence="3" id="KW-1185">Reference proteome</keyword>
<dbReference type="RefSeq" id="WP_345067599.1">
    <property type="nucleotide sequence ID" value="NZ_BAABEX010000031.1"/>
</dbReference>
<dbReference type="PANTHER" id="PTHR43812:SF2">
    <property type="entry name" value="FLAVIN REDUCTASE LIKE DOMAIN-CONTAINING PROTEIN"/>
    <property type="match status" value="1"/>
</dbReference>
<sequence length="205" mass="22064">MTRDTHSYEPRLGHGLPHDPFNAIVGPRPIGWISTRSADGVLNLAPYSFFNAFNYVPPIIGFASIGAKDTLRNIEATGEFVWNLATRPLAEAMNQSCAAVGPEVDEFALAGLTPLASTRVAPPRVAESPVTMECRRTQVLQLTGADGQAVPTWLVLGEVVAVHIDRTLLTNGLYDTAAAQPVLRGGGAGDYFMLGERFQMFRPGL</sequence>
<feature type="domain" description="Flavin reductase like" evidence="1">
    <location>
        <begin position="25"/>
        <end position="176"/>
    </location>
</feature>
<protein>
    <submittedName>
        <fullName evidence="2">Flavin reductase family protein</fullName>
    </submittedName>
</protein>